<comment type="subcellular location">
    <subcellularLocation>
        <location evidence="7">Cytoplasm</location>
    </subcellularLocation>
</comment>
<evidence type="ECO:0000256" key="2">
    <source>
        <dbReference type="ARBA" id="ARBA00022598"/>
    </source>
</evidence>
<evidence type="ECO:0000256" key="3">
    <source>
        <dbReference type="ARBA" id="ARBA00022694"/>
    </source>
</evidence>
<comment type="catalytic activity">
    <reaction evidence="6 7">
        <text>cytidine(34) in tRNA(Ile2) + L-lysine + ATP = lysidine(34) in tRNA(Ile2) + AMP + diphosphate + H(+)</text>
        <dbReference type="Rhea" id="RHEA:43744"/>
        <dbReference type="Rhea" id="RHEA-COMP:10625"/>
        <dbReference type="Rhea" id="RHEA-COMP:10670"/>
        <dbReference type="ChEBI" id="CHEBI:15378"/>
        <dbReference type="ChEBI" id="CHEBI:30616"/>
        <dbReference type="ChEBI" id="CHEBI:32551"/>
        <dbReference type="ChEBI" id="CHEBI:33019"/>
        <dbReference type="ChEBI" id="CHEBI:82748"/>
        <dbReference type="ChEBI" id="CHEBI:83665"/>
        <dbReference type="ChEBI" id="CHEBI:456215"/>
        <dbReference type="EC" id="6.3.4.19"/>
    </reaction>
</comment>
<evidence type="ECO:0000256" key="5">
    <source>
        <dbReference type="ARBA" id="ARBA00022840"/>
    </source>
</evidence>
<comment type="domain">
    <text evidence="7">The N-terminal region contains the highly conserved SGGXDS motif, predicted to be a P-loop motif involved in ATP binding.</text>
</comment>
<dbReference type="PANTHER" id="PTHR43033">
    <property type="entry name" value="TRNA(ILE)-LYSIDINE SYNTHASE-RELATED"/>
    <property type="match status" value="1"/>
</dbReference>
<dbReference type="InterPro" id="IPR015262">
    <property type="entry name" value="tRNA_Ile_lys_synt_subst-bd"/>
</dbReference>
<evidence type="ECO:0000259" key="9">
    <source>
        <dbReference type="Pfam" id="PF09179"/>
    </source>
</evidence>
<dbReference type="Pfam" id="PF09179">
    <property type="entry name" value="TilS"/>
    <property type="match status" value="1"/>
</dbReference>
<dbReference type="InterPro" id="IPR012094">
    <property type="entry name" value="tRNA_Ile_lys_synt"/>
</dbReference>
<keyword evidence="1 7" id="KW-0963">Cytoplasm</keyword>
<reference evidence="10 11" key="1">
    <citation type="submission" date="2020-04" db="EMBL/GenBank/DDBJ databases">
        <title>Nesterenkonia sp. nov., isolated from marine sediment.</title>
        <authorList>
            <person name="Zhang G."/>
        </authorList>
    </citation>
    <scope>NUCLEOTIDE SEQUENCE [LARGE SCALE GENOMIC DNA]</scope>
    <source>
        <strain evidence="10 11">MY13</strain>
    </source>
</reference>
<dbReference type="GO" id="GO:0006400">
    <property type="term" value="P:tRNA modification"/>
    <property type="evidence" value="ECO:0007669"/>
    <property type="project" value="UniProtKB-UniRule"/>
</dbReference>
<keyword evidence="11" id="KW-1185">Reference proteome</keyword>
<comment type="caution">
    <text evidence="10">The sequence shown here is derived from an EMBL/GenBank/DDBJ whole genome shotgun (WGS) entry which is preliminary data.</text>
</comment>
<dbReference type="InterPro" id="IPR012795">
    <property type="entry name" value="tRNA_Ile_lys_synt_N"/>
</dbReference>
<protein>
    <recommendedName>
        <fullName evidence="7">tRNA(Ile)-lysidine synthase</fullName>
        <ecNumber evidence="7">6.3.4.19</ecNumber>
    </recommendedName>
    <alternativeName>
        <fullName evidence="7">tRNA(Ile)-2-lysyl-cytidine synthase</fullName>
    </alternativeName>
    <alternativeName>
        <fullName evidence="7">tRNA(Ile)-lysidine synthetase</fullName>
    </alternativeName>
</protein>
<feature type="domain" description="tRNA(Ile)-lysidine synthase substrate-binding" evidence="9">
    <location>
        <begin position="235"/>
        <end position="288"/>
    </location>
</feature>
<dbReference type="EMBL" id="JABAHY010000006">
    <property type="protein sequence ID" value="NLS10033.1"/>
    <property type="molecule type" value="Genomic_DNA"/>
</dbReference>
<evidence type="ECO:0000256" key="6">
    <source>
        <dbReference type="ARBA" id="ARBA00048539"/>
    </source>
</evidence>
<name>A0A7X8TL59_9MICC</name>
<organism evidence="10 11">
    <name type="scientific">Nesterenkonia sedimenti</name>
    <dbReference type="NCBI Taxonomy" id="1463632"/>
    <lineage>
        <taxon>Bacteria</taxon>
        <taxon>Bacillati</taxon>
        <taxon>Actinomycetota</taxon>
        <taxon>Actinomycetes</taxon>
        <taxon>Micrococcales</taxon>
        <taxon>Micrococcaceae</taxon>
        <taxon>Nesterenkonia</taxon>
    </lineage>
</organism>
<keyword evidence="2 7" id="KW-0436">Ligase</keyword>
<evidence type="ECO:0000259" key="8">
    <source>
        <dbReference type="Pfam" id="PF01171"/>
    </source>
</evidence>
<dbReference type="NCBIfam" id="TIGR02432">
    <property type="entry name" value="lysidine_TilS_N"/>
    <property type="match status" value="1"/>
</dbReference>
<feature type="binding site" evidence="7">
    <location>
        <begin position="4"/>
        <end position="9"/>
    </location>
    <ligand>
        <name>ATP</name>
        <dbReference type="ChEBI" id="CHEBI:30616"/>
    </ligand>
</feature>
<dbReference type="SUPFAM" id="SSF52402">
    <property type="entry name" value="Adenine nucleotide alpha hydrolases-like"/>
    <property type="match status" value="1"/>
</dbReference>
<gene>
    <name evidence="7 10" type="primary">tilS</name>
    <name evidence="10" type="ORF">HGQ17_08485</name>
</gene>
<dbReference type="EC" id="6.3.4.19" evidence="7"/>
<evidence type="ECO:0000256" key="7">
    <source>
        <dbReference type="HAMAP-Rule" id="MF_01161"/>
    </source>
</evidence>
<dbReference type="GO" id="GO:0005524">
    <property type="term" value="F:ATP binding"/>
    <property type="evidence" value="ECO:0007669"/>
    <property type="project" value="UniProtKB-UniRule"/>
</dbReference>
<comment type="similarity">
    <text evidence="7">Belongs to the tRNA(Ile)-lysidine synthase family.</text>
</comment>
<dbReference type="CDD" id="cd01992">
    <property type="entry name" value="TilS_N"/>
    <property type="match status" value="1"/>
</dbReference>
<comment type="function">
    <text evidence="7">Ligates lysine onto the cytidine present at position 34 of the AUA codon-specific tRNA(Ile) that contains the anticodon CAU, in an ATP-dependent manner. Cytidine is converted to lysidine, thus changing the amino acid specificity of the tRNA from methionine to isoleucine.</text>
</comment>
<dbReference type="InterPro" id="IPR011063">
    <property type="entry name" value="TilS/TtcA_N"/>
</dbReference>
<evidence type="ECO:0000256" key="1">
    <source>
        <dbReference type="ARBA" id="ARBA00022490"/>
    </source>
</evidence>
<sequence length="314" mass="33510">MACSGGADSLALAAAAAWHHRRTTGPLADARVGAVVVDHHLHPDSVEVSGRAVRQLKDLGLGPVRIYPAHVDPESPHGPEAAARTGRYQAFRKAMGELGASRILLAHTRDDQAEQVLLGLARGSGTRSLAGIPASRGPFHRPLLQLSRGETEAICQYEGLDWWSDPANADPKYLRSRIRTEVMPLLQERLGESIRDALARTAQIAAADAEYLEAEAKEIFPTLLEDPDETGTLRLKLNPLRALAPAIRRRIIALAVVAAGGANPSFERLSAAETLVTGSRSAGPIQMEGEVSLHRGARGSTEYGKLVVVAPPLA</sequence>
<accession>A0A7X8TL59</accession>
<keyword evidence="3 7" id="KW-0819">tRNA processing</keyword>
<dbReference type="Proteomes" id="UP000523139">
    <property type="component" value="Unassembled WGS sequence"/>
</dbReference>
<feature type="domain" description="tRNA(Ile)-lysidine/2-thiocytidine synthase N-terminal" evidence="8">
    <location>
        <begin position="2"/>
        <end position="180"/>
    </location>
</feature>
<dbReference type="Pfam" id="PF01171">
    <property type="entry name" value="ATP_bind_3"/>
    <property type="match status" value="1"/>
</dbReference>
<keyword evidence="5 7" id="KW-0067">ATP-binding</keyword>
<dbReference type="SUPFAM" id="SSF82829">
    <property type="entry name" value="MesJ substrate recognition domain-like"/>
    <property type="match status" value="1"/>
</dbReference>
<dbReference type="Gene3D" id="3.40.50.620">
    <property type="entry name" value="HUPs"/>
    <property type="match status" value="1"/>
</dbReference>
<dbReference type="Gene3D" id="1.20.59.20">
    <property type="match status" value="1"/>
</dbReference>
<dbReference type="GO" id="GO:0005737">
    <property type="term" value="C:cytoplasm"/>
    <property type="evidence" value="ECO:0007669"/>
    <property type="project" value="UniProtKB-SubCell"/>
</dbReference>
<proteinExistence type="inferred from homology"/>
<dbReference type="PANTHER" id="PTHR43033:SF1">
    <property type="entry name" value="TRNA(ILE)-LYSIDINE SYNTHASE-RELATED"/>
    <property type="match status" value="1"/>
</dbReference>
<dbReference type="HAMAP" id="MF_01161">
    <property type="entry name" value="tRNA_Ile_lys_synt"/>
    <property type="match status" value="1"/>
</dbReference>
<evidence type="ECO:0000313" key="10">
    <source>
        <dbReference type="EMBL" id="NLS10033.1"/>
    </source>
</evidence>
<evidence type="ECO:0000256" key="4">
    <source>
        <dbReference type="ARBA" id="ARBA00022741"/>
    </source>
</evidence>
<dbReference type="InterPro" id="IPR014729">
    <property type="entry name" value="Rossmann-like_a/b/a_fold"/>
</dbReference>
<evidence type="ECO:0000313" key="11">
    <source>
        <dbReference type="Proteomes" id="UP000523139"/>
    </source>
</evidence>
<dbReference type="GO" id="GO:0032267">
    <property type="term" value="F:tRNA(Ile)-lysidine synthase activity"/>
    <property type="evidence" value="ECO:0007669"/>
    <property type="project" value="UniProtKB-EC"/>
</dbReference>
<keyword evidence="4 7" id="KW-0547">Nucleotide-binding</keyword>
<dbReference type="AlphaFoldDB" id="A0A7X8TL59"/>